<name>A0A0S4KKC1_BODSA</name>
<organism evidence="4 5">
    <name type="scientific">Bodo saltans</name>
    <name type="common">Flagellated protozoan</name>
    <dbReference type="NCBI Taxonomy" id="75058"/>
    <lineage>
        <taxon>Eukaryota</taxon>
        <taxon>Discoba</taxon>
        <taxon>Euglenozoa</taxon>
        <taxon>Kinetoplastea</taxon>
        <taxon>Metakinetoplastina</taxon>
        <taxon>Eubodonida</taxon>
        <taxon>Bodonidae</taxon>
        <taxon>Bodo</taxon>
    </lineage>
</organism>
<dbReference type="InterPro" id="IPR036869">
    <property type="entry name" value="J_dom_sf"/>
</dbReference>
<keyword evidence="1" id="KW-0143">Chaperone</keyword>
<dbReference type="Pfam" id="PF00226">
    <property type="entry name" value="DnaJ"/>
    <property type="match status" value="1"/>
</dbReference>
<sequence>MLLLFFSCGKDIETMMKSVEDLYAILGLHQGAPIGDVKRAYRDLALKCHPDRNPLGAASFQRISTAYEVLGDEQKRRAYDAQWNIQQRMQNGGSGGAGGMASSARPQSAHSTAGSRSMWSGTWRQPTGDTKPTSWGSTASARPQSASYRTSSMFTADYASSTGGFQAPGPSAAASPQPRAAPAPPQASSSETVRQPKQASGSPVEPDTAEAIEADRLRAQGLKRTPTVSAYNLSAADREHLQGVKERFEAAMDVDMKEWERIRKRPTTAGSSRPSSEPVTQASPHNVQSAVPKPAPASDVRPATATVRPASARPFPRAFVPPTPSQPERDNEAPRKYASSSDILGRTAAATAGPHPWRNLKRHPHRPRRHRRRIPTMHHSMSSLSERLLHARSVLVCIGSTLPQRPLSSRQAQLLQQVPEAHTPHKVLRLMMR</sequence>
<feature type="compositionally biased region" description="Polar residues" evidence="2">
    <location>
        <begin position="191"/>
        <end position="201"/>
    </location>
</feature>
<dbReference type="Proteomes" id="UP000051952">
    <property type="component" value="Unassembled WGS sequence"/>
</dbReference>
<reference evidence="5" key="1">
    <citation type="submission" date="2015-09" db="EMBL/GenBank/DDBJ databases">
        <authorList>
            <consortium name="Pathogen Informatics"/>
        </authorList>
    </citation>
    <scope>NUCLEOTIDE SEQUENCE [LARGE SCALE GENOMIC DNA]</scope>
    <source>
        <strain evidence="5">Lake Konstanz</strain>
    </source>
</reference>
<dbReference type="PANTHER" id="PTHR44145">
    <property type="entry name" value="DNAJ HOMOLOG SUBFAMILY A MEMBER 3, MITOCHONDRIAL"/>
    <property type="match status" value="1"/>
</dbReference>
<accession>A0A0S4KKC1</accession>
<dbReference type="Gene3D" id="1.10.287.110">
    <property type="entry name" value="DnaJ domain"/>
    <property type="match status" value="1"/>
</dbReference>
<feature type="compositionally biased region" description="Polar residues" evidence="2">
    <location>
        <begin position="105"/>
        <end position="164"/>
    </location>
</feature>
<evidence type="ECO:0000313" key="4">
    <source>
        <dbReference type="EMBL" id="CUI12373.1"/>
    </source>
</evidence>
<dbReference type="InterPro" id="IPR001623">
    <property type="entry name" value="DnaJ_domain"/>
</dbReference>
<dbReference type="OrthoDB" id="10250354at2759"/>
<protein>
    <submittedName>
        <fullName evidence="4">DNA-J chaperone, putative</fullName>
    </submittedName>
</protein>
<evidence type="ECO:0000259" key="3">
    <source>
        <dbReference type="PROSITE" id="PS50076"/>
    </source>
</evidence>
<gene>
    <name evidence="4" type="ORF">BSAL_58810</name>
</gene>
<feature type="compositionally biased region" description="Basic residues" evidence="2">
    <location>
        <begin position="358"/>
        <end position="369"/>
    </location>
</feature>
<feature type="region of interest" description="Disordered" evidence="2">
    <location>
        <begin position="264"/>
        <end position="369"/>
    </location>
</feature>
<keyword evidence="5" id="KW-1185">Reference proteome</keyword>
<dbReference type="InterPro" id="IPR051938">
    <property type="entry name" value="Apopto_cytoskel_mod"/>
</dbReference>
<feature type="compositionally biased region" description="Polar residues" evidence="2">
    <location>
        <begin position="268"/>
        <end position="289"/>
    </location>
</feature>
<dbReference type="InterPro" id="IPR018253">
    <property type="entry name" value="DnaJ_domain_CS"/>
</dbReference>
<evidence type="ECO:0000256" key="2">
    <source>
        <dbReference type="SAM" id="MobiDB-lite"/>
    </source>
</evidence>
<evidence type="ECO:0000256" key="1">
    <source>
        <dbReference type="ARBA" id="ARBA00023186"/>
    </source>
</evidence>
<dbReference type="PRINTS" id="PR00625">
    <property type="entry name" value="JDOMAIN"/>
</dbReference>
<dbReference type="PANTHER" id="PTHR44145:SF3">
    <property type="entry name" value="DNAJ HOMOLOG SUBFAMILY A MEMBER 3, MITOCHONDRIAL"/>
    <property type="match status" value="1"/>
</dbReference>
<dbReference type="PROSITE" id="PS00636">
    <property type="entry name" value="DNAJ_1"/>
    <property type="match status" value="1"/>
</dbReference>
<dbReference type="VEuPathDB" id="TriTrypDB:BSAL_58810"/>
<feature type="domain" description="J" evidence="3">
    <location>
        <begin position="21"/>
        <end position="83"/>
    </location>
</feature>
<feature type="region of interest" description="Disordered" evidence="2">
    <location>
        <begin position="88"/>
        <end position="209"/>
    </location>
</feature>
<proteinExistence type="predicted"/>
<dbReference type="PROSITE" id="PS50076">
    <property type="entry name" value="DNAJ_2"/>
    <property type="match status" value="1"/>
</dbReference>
<feature type="compositionally biased region" description="Low complexity" evidence="2">
    <location>
        <begin position="167"/>
        <end position="178"/>
    </location>
</feature>
<dbReference type="SMART" id="SM00271">
    <property type="entry name" value="DnaJ"/>
    <property type="match status" value="1"/>
</dbReference>
<dbReference type="CDD" id="cd06257">
    <property type="entry name" value="DnaJ"/>
    <property type="match status" value="1"/>
</dbReference>
<evidence type="ECO:0000313" key="5">
    <source>
        <dbReference type="Proteomes" id="UP000051952"/>
    </source>
</evidence>
<dbReference type="EMBL" id="CYKH01000236">
    <property type="protein sequence ID" value="CUI12373.1"/>
    <property type="molecule type" value="Genomic_DNA"/>
</dbReference>
<dbReference type="AlphaFoldDB" id="A0A0S4KKC1"/>
<dbReference type="SUPFAM" id="SSF46565">
    <property type="entry name" value="Chaperone J-domain"/>
    <property type="match status" value="1"/>
</dbReference>